<keyword evidence="3 4" id="KW-0067">ATP-binding</keyword>
<keyword evidence="1" id="KW-0436">Ligase</keyword>
<comment type="caution">
    <text evidence="6">The sequence shown here is derived from an EMBL/GenBank/DDBJ whole genome shotgun (WGS) entry which is preliminary data.</text>
</comment>
<gene>
    <name evidence="6" type="ORF">NESM_000662900</name>
</gene>
<evidence type="ECO:0000313" key="6">
    <source>
        <dbReference type="EMBL" id="KAK7197176.1"/>
    </source>
</evidence>
<dbReference type="Pfam" id="PF13535">
    <property type="entry name" value="ATP-grasp_4"/>
    <property type="match status" value="1"/>
</dbReference>
<dbReference type="Gene3D" id="3.30.470.20">
    <property type="entry name" value="ATP-grasp fold, B domain"/>
    <property type="match status" value="1"/>
</dbReference>
<dbReference type="SUPFAM" id="SSF56059">
    <property type="entry name" value="Glutathione synthetase ATP-binding domain-like"/>
    <property type="match status" value="1"/>
</dbReference>
<dbReference type="GO" id="GO:0046872">
    <property type="term" value="F:metal ion binding"/>
    <property type="evidence" value="ECO:0007669"/>
    <property type="project" value="InterPro"/>
</dbReference>
<dbReference type="EMBL" id="JAECZO010000097">
    <property type="protein sequence ID" value="KAK7197176.1"/>
    <property type="molecule type" value="Genomic_DNA"/>
</dbReference>
<dbReference type="PANTHER" id="PTHR43585">
    <property type="entry name" value="FUMIPYRROLE BIOSYNTHESIS PROTEIN C"/>
    <property type="match status" value="1"/>
</dbReference>
<dbReference type="GO" id="GO:0005524">
    <property type="term" value="F:ATP binding"/>
    <property type="evidence" value="ECO:0007669"/>
    <property type="project" value="UniProtKB-UniRule"/>
</dbReference>
<keyword evidence="2 4" id="KW-0547">Nucleotide-binding</keyword>
<feature type="domain" description="ATP-grasp" evidence="5">
    <location>
        <begin position="154"/>
        <end position="378"/>
    </location>
</feature>
<sequence>MDGKVVVFLRVSSVARIPLYHHLRSLGVTLVLVHPHTPLSEFDGIFHHWLRQETDDVEEVYRTVSAFLASRGLTASAVVSFDEYAVYQAAAVAARLDLVPVPLPPAAIQQNNLKDSFRRFCQEHDISSPKSVPLSAAAALLPTPATMAALARDPEGLAAAFESVRPALVVSLASAMAAAAVEFPIVLKPSPGAGSLLARWCPTAEDAVSHVWRMWIALANHPDTRYFAAVARGAPAGGVGGTAAETSANPVHILAEEYIEGQEVDMDCIVEHGVVRFCAVSDNFAPSPPYFAEVGGLCPSALDVEAQEALRDLLESYVRAQGTRLHGVLHFEAKYDPARRRAYVIEVNCRPGSAETYTMLHTVYREVNLGEALVRCALQLPIRDQLARHFPESFTGEPEALLLNRAATAALCVPDADVAAPPTMWSMLGGPSRGFFPSQCWAASVNLYPAVAGVLRKARVPVEDDSLVAYSVSARPGEAVAPPPTRFYLLCWMVARGKTAAEALDNIHRLTSAFEQEVAP</sequence>
<dbReference type="Proteomes" id="UP001430356">
    <property type="component" value="Unassembled WGS sequence"/>
</dbReference>
<proteinExistence type="predicted"/>
<evidence type="ECO:0000256" key="2">
    <source>
        <dbReference type="ARBA" id="ARBA00022741"/>
    </source>
</evidence>
<dbReference type="PANTHER" id="PTHR43585:SF2">
    <property type="entry name" value="ATP-GRASP ENZYME FSQD"/>
    <property type="match status" value="1"/>
</dbReference>
<evidence type="ECO:0000256" key="3">
    <source>
        <dbReference type="ARBA" id="ARBA00022840"/>
    </source>
</evidence>
<dbReference type="InterPro" id="IPR052032">
    <property type="entry name" value="ATP-dep_AA_Ligase"/>
</dbReference>
<protein>
    <submittedName>
        <fullName evidence="6">ATP-grasp domain containing protein</fullName>
    </submittedName>
</protein>
<name>A0AAW0EUA6_9TRYP</name>
<reference evidence="6 7" key="1">
    <citation type="journal article" date="2021" name="MBio">
        <title>A New Model Trypanosomatid, Novymonas esmeraldas: Genomic Perception of Its 'Candidatus Pandoraea novymonadis' Endosymbiont.</title>
        <authorList>
            <person name="Zakharova A."/>
            <person name="Saura A."/>
            <person name="Butenko A."/>
            <person name="Podesvova L."/>
            <person name="Warmusova S."/>
            <person name="Kostygov A.Y."/>
            <person name="Nenarokova A."/>
            <person name="Lukes J."/>
            <person name="Opperdoes F.R."/>
            <person name="Yurchenko V."/>
        </authorList>
    </citation>
    <scope>NUCLEOTIDE SEQUENCE [LARGE SCALE GENOMIC DNA]</scope>
    <source>
        <strain evidence="6 7">E262AT.01</strain>
    </source>
</reference>
<dbReference type="GO" id="GO:0016874">
    <property type="term" value="F:ligase activity"/>
    <property type="evidence" value="ECO:0007669"/>
    <property type="project" value="UniProtKB-KW"/>
</dbReference>
<evidence type="ECO:0000313" key="7">
    <source>
        <dbReference type="Proteomes" id="UP001430356"/>
    </source>
</evidence>
<dbReference type="PROSITE" id="PS50975">
    <property type="entry name" value="ATP_GRASP"/>
    <property type="match status" value="1"/>
</dbReference>
<keyword evidence="7" id="KW-1185">Reference proteome</keyword>
<evidence type="ECO:0000256" key="1">
    <source>
        <dbReference type="ARBA" id="ARBA00022598"/>
    </source>
</evidence>
<evidence type="ECO:0000256" key="4">
    <source>
        <dbReference type="PROSITE-ProRule" id="PRU00409"/>
    </source>
</evidence>
<accession>A0AAW0EUA6</accession>
<dbReference type="AlphaFoldDB" id="A0AAW0EUA6"/>
<dbReference type="InterPro" id="IPR011761">
    <property type="entry name" value="ATP-grasp"/>
</dbReference>
<evidence type="ECO:0000259" key="5">
    <source>
        <dbReference type="PROSITE" id="PS50975"/>
    </source>
</evidence>
<organism evidence="6 7">
    <name type="scientific">Novymonas esmeraldas</name>
    <dbReference type="NCBI Taxonomy" id="1808958"/>
    <lineage>
        <taxon>Eukaryota</taxon>
        <taxon>Discoba</taxon>
        <taxon>Euglenozoa</taxon>
        <taxon>Kinetoplastea</taxon>
        <taxon>Metakinetoplastina</taxon>
        <taxon>Trypanosomatida</taxon>
        <taxon>Trypanosomatidae</taxon>
        <taxon>Novymonas</taxon>
    </lineage>
</organism>